<protein>
    <recommendedName>
        <fullName evidence="2">Beta-lactamase-related domain-containing protein</fullName>
    </recommendedName>
</protein>
<keyword evidence="1" id="KW-0732">Signal</keyword>
<evidence type="ECO:0000256" key="1">
    <source>
        <dbReference type="SAM" id="SignalP"/>
    </source>
</evidence>
<keyword evidence="4" id="KW-1185">Reference proteome</keyword>
<dbReference type="STRING" id="1642818.AWE51_05005"/>
<feature type="chain" id="PRO_5007841441" description="Beta-lactamase-related domain-containing protein" evidence="1">
    <location>
        <begin position="21"/>
        <end position="572"/>
    </location>
</feature>
<dbReference type="OrthoDB" id="9773047at2"/>
<reference evidence="3 4" key="1">
    <citation type="submission" date="2016-01" db="EMBL/GenBank/DDBJ databases">
        <title>The draft genome sequence of Aquimarina sp. RZW4-3-2.</title>
        <authorList>
            <person name="Wang Y."/>
        </authorList>
    </citation>
    <scope>NUCLEOTIDE SEQUENCE [LARGE SCALE GENOMIC DNA]</scope>
    <source>
        <strain evidence="3 4">RZW4-3-2</strain>
    </source>
</reference>
<gene>
    <name evidence="3" type="ORF">AWE51_05005</name>
</gene>
<dbReference type="InterPro" id="IPR012338">
    <property type="entry name" value="Beta-lactam/transpept-like"/>
</dbReference>
<proteinExistence type="predicted"/>
<feature type="domain" description="Beta-lactamase-related" evidence="2">
    <location>
        <begin position="260"/>
        <end position="548"/>
    </location>
</feature>
<name>A0A163A7A0_9FLAO</name>
<dbReference type="SUPFAM" id="SSF56601">
    <property type="entry name" value="beta-lactamase/transpeptidase-like"/>
    <property type="match status" value="1"/>
</dbReference>
<dbReference type="AlphaFoldDB" id="A0A163A7A0"/>
<feature type="signal peptide" evidence="1">
    <location>
        <begin position="1"/>
        <end position="20"/>
    </location>
</feature>
<dbReference type="PANTHER" id="PTHR43283">
    <property type="entry name" value="BETA-LACTAMASE-RELATED"/>
    <property type="match status" value="1"/>
</dbReference>
<dbReference type="EMBL" id="LQRT01000013">
    <property type="protein sequence ID" value="KZS40318.1"/>
    <property type="molecule type" value="Genomic_DNA"/>
</dbReference>
<dbReference type="PANTHER" id="PTHR43283:SF7">
    <property type="entry name" value="BETA-LACTAMASE-RELATED DOMAIN-CONTAINING PROTEIN"/>
    <property type="match status" value="1"/>
</dbReference>
<evidence type="ECO:0000313" key="3">
    <source>
        <dbReference type="EMBL" id="KZS40318.1"/>
    </source>
</evidence>
<dbReference type="InterPro" id="IPR001466">
    <property type="entry name" value="Beta-lactam-related"/>
</dbReference>
<evidence type="ECO:0000313" key="4">
    <source>
        <dbReference type="Proteomes" id="UP000076715"/>
    </source>
</evidence>
<organism evidence="3 4">
    <name type="scientific">Aquimarina aggregata</name>
    <dbReference type="NCBI Taxonomy" id="1642818"/>
    <lineage>
        <taxon>Bacteria</taxon>
        <taxon>Pseudomonadati</taxon>
        <taxon>Bacteroidota</taxon>
        <taxon>Flavobacteriia</taxon>
        <taxon>Flavobacteriales</taxon>
        <taxon>Flavobacteriaceae</taxon>
        <taxon>Aquimarina</taxon>
    </lineage>
</organism>
<comment type="caution">
    <text evidence="3">The sequence shown here is derived from an EMBL/GenBank/DDBJ whole genome shotgun (WGS) entry which is preliminary data.</text>
</comment>
<dbReference type="RefSeq" id="WP_066313791.1">
    <property type="nucleotide sequence ID" value="NZ_LQRT01000013.1"/>
</dbReference>
<dbReference type="Pfam" id="PF00144">
    <property type="entry name" value="Beta-lactamase"/>
    <property type="match status" value="1"/>
</dbReference>
<dbReference type="PROSITE" id="PS51257">
    <property type="entry name" value="PROKAR_LIPOPROTEIN"/>
    <property type="match status" value="1"/>
</dbReference>
<dbReference type="Gene3D" id="3.40.710.10">
    <property type="entry name" value="DD-peptidase/beta-lactamase superfamily"/>
    <property type="match status" value="1"/>
</dbReference>
<accession>A0A163A7A0</accession>
<evidence type="ECO:0000259" key="2">
    <source>
        <dbReference type="Pfam" id="PF00144"/>
    </source>
</evidence>
<sequence>MRNLSIILLLSITFILTSCAQNSKQNYQGEWVGFLPNKGSFNFQVSLKQLASNRYHLTLINDKTVIDKNLESSNKKRVQLNVDQQLFLDLEYSQDKQQLTGFIKSGKLLYHIDLKHIGDQKFTGVWNAFMVDNGLQSNDILLYIENMDDGSLAAYPFLGDQRFRGTWTRDFKMKGNTLLFTDGNTGFNFRAKLLESTIDLEILLSNVVITKTSLTHTNDGWEYKTDAIDQSQNTNTPQQLNDGWSTANINSFGIKKNELNRLIDSINANKLVNTHSVLITKKNKLVFENYFGGFNRNIPHDLRSASKSISSAIIGIAIDDKIIKNVDEPLYDFVPKDYQYTKDELKATIKIKDLLTMSSGLDVNNLASEDYYQDPSRTKNWLQTVLEAPMVKKPGTYADYGSANPFLLGICLNERLEKPLEFYMQEKLFGPLGIINYINQTDDTQITPYFGGGMLLTSRDLLKFGQLYLNGGQWNGKQIISEHWVAESFKKRMRLQDSRDKNEYGYLWWHDTYIVNEKAIKSIEARGAGGQFIFIIPELEAVVVITSGNFRNRKGNQPRKILKEYILPAMIN</sequence>
<dbReference type="InterPro" id="IPR050789">
    <property type="entry name" value="Diverse_Enzym_Activities"/>
</dbReference>
<dbReference type="Proteomes" id="UP000076715">
    <property type="component" value="Unassembled WGS sequence"/>
</dbReference>